<protein>
    <submittedName>
        <fullName evidence="2">Uncharacterized protein</fullName>
    </submittedName>
</protein>
<evidence type="ECO:0000313" key="2">
    <source>
        <dbReference type="EMBL" id="SJZ59446.1"/>
    </source>
</evidence>
<dbReference type="AlphaFoldDB" id="A0A1T4LXU4"/>
<dbReference type="eggNOG" id="COG4372">
    <property type="taxonomic scope" value="Bacteria"/>
</dbReference>
<keyword evidence="1" id="KW-0175">Coiled coil</keyword>
<proteinExistence type="predicted"/>
<gene>
    <name evidence="2" type="ORF">SAMN02745202_00552</name>
</gene>
<sequence length="281" mass="31879">MLFLSVGALLLTFASCKQNKSENNPSNAHQNDSLEQILSQKDSEINDMMGLMNEVQEGFRQINEAENRVTIAKDGEGADKKQMLRDNVKFIAATMQKNRELIAKLRQQLSTSSLKGTQLKATIDNLVKQLDEKDQQLQQLRADLDAKDIHIGELDETISNLNTNVNHLTTESKQKTETINAQDKQLNTAWYVFGTKSELKEQRIIADGKVLQGNFNKNYFTKIDIRVDKVIKLYSKSAKLLTLHPASSYTLARDANKQFVLTITNPEIFWSTSKYLVIQVK</sequence>
<organism evidence="2 3">
    <name type="scientific">Segatella oulorum</name>
    <dbReference type="NCBI Taxonomy" id="28136"/>
    <lineage>
        <taxon>Bacteria</taxon>
        <taxon>Pseudomonadati</taxon>
        <taxon>Bacteroidota</taxon>
        <taxon>Bacteroidia</taxon>
        <taxon>Bacteroidales</taxon>
        <taxon>Prevotellaceae</taxon>
        <taxon>Segatella</taxon>
    </lineage>
</organism>
<dbReference type="Proteomes" id="UP000190065">
    <property type="component" value="Unassembled WGS sequence"/>
</dbReference>
<reference evidence="2 3" key="1">
    <citation type="submission" date="2017-02" db="EMBL/GenBank/DDBJ databases">
        <authorList>
            <person name="Peterson S.W."/>
        </authorList>
    </citation>
    <scope>NUCLEOTIDE SEQUENCE [LARGE SCALE GENOMIC DNA]</scope>
    <source>
        <strain evidence="2 3">ATCC 43324</strain>
    </source>
</reference>
<evidence type="ECO:0000313" key="3">
    <source>
        <dbReference type="Proteomes" id="UP000190065"/>
    </source>
</evidence>
<dbReference type="EMBL" id="FUXK01000005">
    <property type="protein sequence ID" value="SJZ59446.1"/>
    <property type="molecule type" value="Genomic_DNA"/>
</dbReference>
<accession>A0A1T4LXU4</accession>
<dbReference type="STRING" id="28136.SAMN02745202_00552"/>
<name>A0A1T4LXU4_9BACT</name>
<evidence type="ECO:0000256" key="1">
    <source>
        <dbReference type="SAM" id="Coils"/>
    </source>
</evidence>
<feature type="coiled-coil region" evidence="1">
    <location>
        <begin position="123"/>
        <end position="171"/>
    </location>
</feature>